<gene>
    <name evidence="1" type="ORF">ACFOET_18985</name>
</gene>
<dbReference type="SUPFAM" id="SSF48208">
    <property type="entry name" value="Six-hairpin glycosidases"/>
    <property type="match status" value="1"/>
</dbReference>
<dbReference type="Proteomes" id="UP001595526">
    <property type="component" value="Unassembled WGS sequence"/>
</dbReference>
<comment type="caution">
    <text evidence="1">The sequence shown here is derived from an EMBL/GenBank/DDBJ whole genome shotgun (WGS) entry which is preliminary data.</text>
</comment>
<keyword evidence="2" id="KW-1185">Reference proteome</keyword>
<organism evidence="1 2">
    <name type="scientific">Parapedobacter deserti</name>
    <dbReference type="NCBI Taxonomy" id="1912957"/>
    <lineage>
        <taxon>Bacteria</taxon>
        <taxon>Pseudomonadati</taxon>
        <taxon>Bacteroidota</taxon>
        <taxon>Sphingobacteriia</taxon>
        <taxon>Sphingobacteriales</taxon>
        <taxon>Sphingobacteriaceae</taxon>
        <taxon>Parapedobacter</taxon>
    </lineage>
</organism>
<proteinExistence type="predicted"/>
<reference evidence="2" key="1">
    <citation type="journal article" date="2019" name="Int. J. Syst. Evol. Microbiol.">
        <title>The Global Catalogue of Microorganisms (GCM) 10K type strain sequencing project: providing services to taxonomists for standard genome sequencing and annotation.</title>
        <authorList>
            <consortium name="The Broad Institute Genomics Platform"/>
            <consortium name="The Broad Institute Genome Sequencing Center for Infectious Disease"/>
            <person name="Wu L."/>
            <person name="Ma J."/>
        </authorList>
    </citation>
    <scope>NUCLEOTIDE SEQUENCE [LARGE SCALE GENOMIC DNA]</scope>
    <source>
        <strain evidence="2">KCTC 52416</strain>
    </source>
</reference>
<protein>
    <submittedName>
        <fullName evidence="1">Uncharacterized protein</fullName>
    </submittedName>
</protein>
<dbReference type="RefSeq" id="WP_379025595.1">
    <property type="nucleotide sequence ID" value="NZ_JBHRTA010000059.1"/>
</dbReference>
<name>A0ABV7JNX1_9SPHI</name>
<evidence type="ECO:0000313" key="1">
    <source>
        <dbReference type="EMBL" id="MFC3199711.1"/>
    </source>
</evidence>
<evidence type="ECO:0000313" key="2">
    <source>
        <dbReference type="Proteomes" id="UP001595526"/>
    </source>
</evidence>
<accession>A0ABV7JNX1</accession>
<dbReference type="EMBL" id="JBHRTA010000059">
    <property type="protein sequence ID" value="MFC3199711.1"/>
    <property type="molecule type" value="Genomic_DNA"/>
</dbReference>
<dbReference type="InterPro" id="IPR008928">
    <property type="entry name" value="6-hairpin_glycosidase_sf"/>
</dbReference>
<sequence length="737" mass="83098">MKERTDSISPWAAHLVQQLAGQAATLITERQLSSWIVRLIRTDDALVVSVGKAGKGELIFRVAYTPASDLKLEESGLDGATLQYTLQSSLGRYNVSVRVDTVEDTPLLHYTTRFTPHRNFFIPFWPKDVILLDSEGGIENLEACSHVEQRGLRSGMVYLSITKPEVGAMLYLQNLTSLNSYCADTGTSVADTVTGTWPEFGFALPAAIDKPLLRGREYIIGDALIAFADRAPADQFEQAKQFMELLAAVYLLLPKPPTMYHDYHGIAEKALQGLADHKGCWSYHKGHSYLNAYVCDYQTPPEIMVQLAVLLPLKEYEEWMGGKLPLIAELEAGLPSFYDENIGTVQRWLPAAAHQLDGSEEHKEPLIMDSWYLHHPLLNLSRMALHGDKVAKDLFLKSLEYAIKVARHFDYEWPVFYKMDTLEVVKAEAKPGAGGEKDVAGIYAHVMLQAWDLTNDDKYLEEAKRAAKSLVSQGFDLFYQANNTAFAAGAMIRLWKATHDDMYLDLGYLLLANIFKNVALWDCRYGYGMHFPLFFAVFPLNDAPYTAVYEEVEVFAAMHEYLSQADDTPLSRAYALLLAEFIRYALHRMLFYYPTVLPREMLEDEVKTGEIDNRLWVPLEDINPGWDKSGAVGQEVYGAGFPFAVIPRHYMKVADGTCLLFIDYPTTEKVVENRQVRFKVLGDERLPCKLFIRSSSMEHAANITVSAARQGVLEPKGEGLDMICYELQGDQHVLISW</sequence>